<name>A0A9D1LA68_9CLOT</name>
<dbReference type="AlphaFoldDB" id="A0A9D1LA68"/>
<feature type="signal peptide" evidence="1">
    <location>
        <begin position="1"/>
        <end position="34"/>
    </location>
</feature>
<proteinExistence type="predicted"/>
<protein>
    <submittedName>
        <fullName evidence="2">Uncharacterized protein</fullName>
    </submittedName>
</protein>
<reference evidence="2" key="1">
    <citation type="submission" date="2020-10" db="EMBL/GenBank/DDBJ databases">
        <authorList>
            <person name="Gilroy R."/>
        </authorList>
    </citation>
    <scope>NUCLEOTIDE SEQUENCE</scope>
    <source>
        <strain evidence="2">CHK195-4489</strain>
    </source>
</reference>
<feature type="chain" id="PRO_5039594326" evidence="1">
    <location>
        <begin position="35"/>
        <end position="918"/>
    </location>
</feature>
<accession>A0A9D1LA68</accession>
<dbReference type="EMBL" id="DVMM01000032">
    <property type="protein sequence ID" value="HIU28972.1"/>
    <property type="molecule type" value="Genomic_DNA"/>
</dbReference>
<sequence>MRIIRNSTKFSASLTILALLAALCVMLAACSPDADNGTKEDEEILNFHIKASQGTEYPVNGDSALSASFAYANSIANTVQGFYTDGDRTHYALRNLDMSLVHKLDGFGNLNVTDLANAEGLSYANQTLDVYVKTGDGTMYYSGNSGTAGRMNTTRLGYYYYETHIRDLGFAAEGEEISYEQETAIGLEDDWNTNQMSEPEYKNGEMTVQTNSTEDPYVYRGGISVPAEAYNAVEIEMKSTGSATTAQLYFFTQSTGGFNAAQMASFQIKSDGKYHKYLVDLSAAGLDTTPLCGVRLDLGAAVGDRFTVRSMKAVKTGLMGVGYKLDKTFHVYPDKLHQEYRLVPVSGANASAAEYEEFGVELKIPKENVLQYKIEYEADGTTPKYAAADVKDVGIIGLIMPVNDTQYTLTAAEEDGFLVIRQSVSGTRFGSRIYNDETHDYAGIEKAAYEERNPLQNVTVSGNRRSGDRYLEYDALRGAYHFTMNGTDFNTAYYVDPNGYYTSDISVENDGAEERKIYMWMNGTAGCLECAAVADADGTVVPIPTQVCKNFQGEFEEPFYDPEDTAYGDSFIPLCIGAGQKLDYTLYHLYQNWGTFPLKQISSIQFHISYYHLSTGVTESNCIAPYFVYGKDLWTLPDFRGCSGDIWQGQPQYNAVGRLRFVSYQKDGETYASEYTDTQIRSAGPSYADLDYNYISDCGSYRYTLRHVEFPQNDENRTYYSLRLDFLEDLTIEDVKNNLTLFSFDGRAEAFSLMSYTDAAGNRVEKSVDQTPGFEELLDLGGGTPYFSYYGLNNEASTIMNFAYIMKQYDIVIGGETWNGSFALRNAFTGGLNLGELSLMEGDLSFKKGDHIYIDFILLPWGNGTSDSDENVQYVIEDSVLRPLTVTAAKGTVVEDVYLPQIRAEEGEAEFTLSGGRN</sequence>
<keyword evidence="1" id="KW-0732">Signal</keyword>
<dbReference type="Proteomes" id="UP000824089">
    <property type="component" value="Unassembled WGS sequence"/>
</dbReference>
<organism evidence="2 3">
    <name type="scientific">Candidatus Egerieisoma faecipullorum</name>
    <dbReference type="NCBI Taxonomy" id="2840963"/>
    <lineage>
        <taxon>Bacteria</taxon>
        <taxon>Bacillati</taxon>
        <taxon>Bacillota</taxon>
        <taxon>Clostridia</taxon>
        <taxon>Eubacteriales</taxon>
        <taxon>Clostridiaceae</taxon>
        <taxon>Clostridiaceae incertae sedis</taxon>
        <taxon>Candidatus Egerieisoma</taxon>
    </lineage>
</organism>
<evidence type="ECO:0000256" key="1">
    <source>
        <dbReference type="SAM" id="SignalP"/>
    </source>
</evidence>
<reference evidence="2" key="2">
    <citation type="journal article" date="2021" name="PeerJ">
        <title>Extensive microbial diversity within the chicken gut microbiome revealed by metagenomics and culture.</title>
        <authorList>
            <person name="Gilroy R."/>
            <person name="Ravi A."/>
            <person name="Getino M."/>
            <person name="Pursley I."/>
            <person name="Horton D.L."/>
            <person name="Alikhan N.F."/>
            <person name="Baker D."/>
            <person name="Gharbi K."/>
            <person name="Hall N."/>
            <person name="Watson M."/>
            <person name="Adriaenssens E.M."/>
            <person name="Foster-Nyarko E."/>
            <person name="Jarju S."/>
            <person name="Secka A."/>
            <person name="Antonio M."/>
            <person name="Oren A."/>
            <person name="Chaudhuri R.R."/>
            <person name="La Ragione R."/>
            <person name="Hildebrand F."/>
            <person name="Pallen M.J."/>
        </authorList>
    </citation>
    <scope>NUCLEOTIDE SEQUENCE</scope>
    <source>
        <strain evidence="2">CHK195-4489</strain>
    </source>
</reference>
<gene>
    <name evidence="2" type="ORF">IAD50_01605</name>
</gene>
<comment type="caution">
    <text evidence="2">The sequence shown here is derived from an EMBL/GenBank/DDBJ whole genome shotgun (WGS) entry which is preliminary data.</text>
</comment>
<dbReference type="PROSITE" id="PS51257">
    <property type="entry name" value="PROKAR_LIPOPROTEIN"/>
    <property type="match status" value="1"/>
</dbReference>
<evidence type="ECO:0000313" key="2">
    <source>
        <dbReference type="EMBL" id="HIU28972.1"/>
    </source>
</evidence>
<feature type="non-terminal residue" evidence="2">
    <location>
        <position position="918"/>
    </location>
</feature>
<evidence type="ECO:0000313" key="3">
    <source>
        <dbReference type="Proteomes" id="UP000824089"/>
    </source>
</evidence>